<evidence type="ECO:0000256" key="1">
    <source>
        <dbReference type="ARBA" id="ARBA00005790"/>
    </source>
</evidence>
<keyword evidence="13" id="KW-1185">Reference proteome</keyword>
<organism evidence="12 13">
    <name type="scientific">Methylobacterium isbiliense</name>
    <dbReference type="NCBI Taxonomy" id="315478"/>
    <lineage>
        <taxon>Bacteria</taxon>
        <taxon>Pseudomonadati</taxon>
        <taxon>Pseudomonadota</taxon>
        <taxon>Alphaproteobacteria</taxon>
        <taxon>Hyphomicrobiales</taxon>
        <taxon>Methylobacteriaceae</taxon>
        <taxon>Methylobacterium</taxon>
    </lineage>
</organism>
<protein>
    <recommendedName>
        <fullName evidence="3 9">Guanylate kinase</fullName>
        <ecNumber evidence="2 9">2.7.4.8</ecNumber>
    </recommendedName>
    <alternativeName>
        <fullName evidence="8 9">GMP kinase</fullName>
    </alternativeName>
</protein>
<dbReference type="InterPro" id="IPR017665">
    <property type="entry name" value="Guanylate_kinase"/>
</dbReference>
<dbReference type="EC" id="2.7.4.8" evidence="2 9"/>
<reference evidence="12" key="1">
    <citation type="journal article" date="2021" name="Front. Microbiol.">
        <title>Comprehensive Comparative Genomics and Phenotyping of Methylobacterium Species.</title>
        <authorList>
            <person name="Alessa O."/>
            <person name="Ogura Y."/>
            <person name="Fujitani Y."/>
            <person name="Takami H."/>
            <person name="Hayashi T."/>
            <person name="Sahin N."/>
            <person name="Tani A."/>
        </authorList>
    </citation>
    <scope>NUCLEOTIDE SEQUENCE</scope>
    <source>
        <strain evidence="12">DSM 17168</strain>
    </source>
</reference>
<comment type="subcellular location">
    <subcellularLocation>
        <location evidence="9">Cytoplasm</location>
    </subcellularLocation>
</comment>
<keyword evidence="5 9" id="KW-0547">Nucleotide-binding</keyword>
<sequence>MSVGFEATSPVTRRGLVLILSSPSGAGKTTLTRALARQPEWKLDLSVSVTTRTRRPSEIDGQHYRFIDRETFESMRERDDMLEWAEVHGNFYGTPRRPVEAALAAGRDMIFDIDYQGTRQVRAKLREDVVTIFILPPSMAELRRRLERRAEDTAETIERRLRNARTEIERWSEYDYVLINDDLDRSFKTLEAILTAERLRRQRQVGLDRFVEGLLAETGG</sequence>
<evidence type="ECO:0000256" key="9">
    <source>
        <dbReference type="HAMAP-Rule" id="MF_00328"/>
    </source>
</evidence>
<dbReference type="CDD" id="cd00071">
    <property type="entry name" value="GMPK"/>
    <property type="match status" value="1"/>
</dbReference>
<evidence type="ECO:0000256" key="10">
    <source>
        <dbReference type="SAM" id="Coils"/>
    </source>
</evidence>
<dbReference type="RefSeq" id="WP_238235758.1">
    <property type="nucleotide sequence ID" value="NZ_BPQQ01000031.1"/>
</dbReference>
<evidence type="ECO:0000313" key="12">
    <source>
        <dbReference type="EMBL" id="GJE00954.1"/>
    </source>
</evidence>
<feature type="domain" description="Guanylate kinase-like" evidence="11">
    <location>
        <begin position="15"/>
        <end position="195"/>
    </location>
</feature>
<keyword evidence="4 9" id="KW-0808">Transferase</keyword>
<dbReference type="NCBIfam" id="TIGR03263">
    <property type="entry name" value="guanyl_kin"/>
    <property type="match status" value="1"/>
</dbReference>
<comment type="similarity">
    <text evidence="1 9">Belongs to the guanylate kinase family.</text>
</comment>
<dbReference type="InterPro" id="IPR008145">
    <property type="entry name" value="GK/Ca_channel_bsu"/>
</dbReference>
<dbReference type="PANTHER" id="PTHR23117:SF13">
    <property type="entry name" value="GUANYLATE KINASE"/>
    <property type="match status" value="1"/>
</dbReference>
<evidence type="ECO:0000259" key="11">
    <source>
        <dbReference type="PROSITE" id="PS50052"/>
    </source>
</evidence>
<feature type="coiled-coil region" evidence="10">
    <location>
        <begin position="143"/>
        <end position="174"/>
    </location>
</feature>
<dbReference type="InterPro" id="IPR027417">
    <property type="entry name" value="P-loop_NTPase"/>
</dbReference>
<comment type="function">
    <text evidence="9">Essential for recycling GMP and indirectly, cGMP.</text>
</comment>
<evidence type="ECO:0000256" key="3">
    <source>
        <dbReference type="ARBA" id="ARBA00016296"/>
    </source>
</evidence>
<evidence type="ECO:0000256" key="8">
    <source>
        <dbReference type="ARBA" id="ARBA00030128"/>
    </source>
</evidence>
<dbReference type="SUPFAM" id="SSF52540">
    <property type="entry name" value="P-loop containing nucleoside triphosphate hydrolases"/>
    <property type="match status" value="1"/>
</dbReference>
<dbReference type="SMART" id="SM00072">
    <property type="entry name" value="GuKc"/>
    <property type="match status" value="1"/>
</dbReference>
<feature type="binding site" evidence="9">
    <location>
        <begin position="22"/>
        <end position="29"/>
    </location>
    <ligand>
        <name>ATP</name>
        <dbReference type="ChEBI" id="CHEBI:30616"/>
    </ligand>
</feature>
<evidence type="ECO:0000256" key="2">
    <source>
        <dbReference type="ARBA" id="ARBA00012961"/>
    </source>
</evidence>
<reference evidence="12" key="2">
    <citation type="submission" date="2021-08" db="EMBL/GenBank/DDBJ databases">
        <authorList>
            <person name="Tani A."/>
            <person name="Ola A."/>
            <person name="Ogura Y."/>
            <person name="Katsura K."/>
            <person name="Hayashi T."/>
        </authorList>
    </citation>
    <scope>NUCLEOTIDE SEQUENCE</scope>
    <source>
        <strain evidence="12">DSM 17168</strain>
    </source>
</reference>
<accession>A0ABQ4SGN8</accession>
<dbReference type="PANTHER" id="PTHR23117">
    <property type="entry name" value="GUANYLATE KINASE-RELATED"/>
    <property type="match status" value="1"/>
</dbReference>
<dbReference type="InterPro" id="IPR020590">
    <property type="entry name" value="Guanylate_kinase_CS"/>
</dbReference>
<dbReference type="Pfam" id="PF00625">
    <property type="entry name" value="Guanylate_kin"/>
    <property type="match status" value="1"/>
</dbReference>
<comment type="catalytic activity">
    <reaction evidence="9">
        <text>GMP + ATP = GDP + ADP</text>
        <dbReference type="Rhea" id="RHEA:20780"/>
        <dbReference type="ChEBI" id="CHEBI:30616"/>
        <dbReference type="ChEBI" id="CHEBI:58115"/>
        <dbReference type="ChEBI" id="CHEBI:58189"/>
        <dbReference type="ChEBI" id="CHEBI:456216"/>
        <dbReference type="EC" id="2.7.4.8"/>
    </reaction>
</comment>
<evidence type="ECO:0000256" key="6">
    <source>
        <dbReference type="ARBA" id="ARBA00022777"/>
    </source>
</evidence>
<gene>
    <name evidence="9 12" type="primary">gmk</name>
    <name evidence="12" type="ORF">GMJLKIPL_2882</name>
</gene>
<keyword evidence="7 9" id="KW-0067">ATP-binding</keyword>
<name>A0ABQ4SGN8_9HYPH</name>
<evidence type="ECO:0000256" key="4">
    <source>
        <dbReference type="ARBA" id="ARBA00022679"/>
    </source>
</evidence>
<dbReference type="Gene3D" id="3.40.50.300">
    <property type="entry name" value="P-loop containing nucleotide triphosphate hydrolases"/>
    <property type="match status" value="1"/>
</dbReference>
<dbReference type="GO" id="GO:0016301">
    <property type="term" value="F:kinase activity"/>
    <property type="evidence" value="ECO:0007669"/>
    <property type="project" value="UniProtKB-KW"/>
</dbReference>
<comment type="caution">
    <text evidence="12">The sequence shown here is derived from an EMBL/GenBank/DDBJ whole genome shotgun (WGS) entry which is preliminary data.</text>
</comment>
<dbReference type="HAMAP" id="MF_00328">
    <property type="entry name" value="Guanylate_kinase"/>
    <property type="match status" value="1"/>
</dbReference>
<keyword evidence="10" id="KW-0175">Coiled coil</keyword>
<dbReference type="InterPro" id="IPR008144">
    <property type="entry name" value="Guanylate_kin-like_dom"/>
</dbReference>
<dbReference type="Gene3D" id="3.30.63.10">
    <property type="entry name" value="Guanylate Kinase phosphate binding domain"/>
    <property type="match status" value="1"/>
</dbReference>
<keyword evidence="6 9" id="KW-0418">Kinase</keyword>
<evidence type="ECO:0000256" key="7">
    <source>
        <dbReference type="ARBA" id="ARBA00022840"/>
    </source>
</evidence>
<dbReference type="Proteomes" id="UP001055153">
    <property type="component" value="Unassembled WGS sequence"/>
</dbReference>
<dbReference type="PROSITE" id="PS50052">
    <property type="entry name" value="GUANYLATE_KINASE_2"/>
    <property type="match status" value="1"/>
</dbReference>
<evidence type="ECO:0000256" key="5">
    <source>
        <dbReference type="ARBA" id="ARBA00022741"/>
    </source>
</evidence>
<proteinExistence type="inferred from homology"/>
<keyword evidence="9" id="KW-0963">Cytoplasm</keyword>
<evidence type="ECO:0000313" key="13">
    <source>
        <dbReference type="Proteomes" id="UP001055153"/>
    </source>
</evidence>
<dbReference type="EMBL" id="BPQQ01000031">
    <property type="protein sequence ID" value="GJE00954.1"/>
    <property type="molecule type" value="Genomic_DNA"/>
</dbReference>
<dbReference type="PROSITE" id="PS00856">
    <property type="entry name" value="GUANYLATE_KINASE_1"/>
    <property type="match status" value="1"/>
</dbReference>